<keyword evidence="3" id="KW-1185">Reference proteome</keyword>
<organism evidence="2 3">
    <name type="scientific">Piscibacillus salipiscarius</name>
    <dbReference type="NCBI Taxonomy" id="299480"/>
    <lineage>
        <taxon>Bacteria</taxon>
        <taxon>Bacillati</taxon>
        <taxon>Bacillota</taxon>
        <taxon>Bacilli</taxon>
        <taxon>Bacillales</taxon>
        <taxon>Bacillaceae</taxon>
        <taxon>Piscibacillus</taxon>
    </lineage>
</organism>
<keyword evidence="1" id="KW-0472">Membrane</keyword>
<keyword evidence="1" id="KW-1133">Transmembrane helix</keyword>
<comment type="caution">
    <text evidence="2">The sequence shown here is derived from an EMBL/GenBank/DDBJ whole genome shotgun (WGS) entry which is preliminary data.</text>
</comment>
<dbReference type="InterPro" id="IPR025441">
    <property type="entry name" value="DUF4181"/>
</dbReference>
<dbReference type="Proteomes" id="UP001597452">
    <property type="component" value="Unassembled WGS sequence"/>
</dbReference>
<keyword evidence="1" id="KW-0812">Transmembrane</keyword>
<gene>
    <name evidence="2" type="ORF">ACFSW4_02740</name>
</gene>
<sequence>MNFIDLLLIFSALFISAFIVEMILTKMFKIEIRKERFINDQHKKRYRQFLMIYLIILVILFSLYIVGFLIVFIPITLIILYPILSSTIDLLMEWKYARESKRFIVSISNITVYITFIVLLFATDFFGIYS</sequence>
<feature type="transmembrane region" description="Helical" evidence="1">
    <location>
        <begin position="6"/>
        <end position="28"/>
    </location>
</feature>
<protein>
    <submittedName>
        <fullName evidence="2">DUF4181 domain-containing protein</fullName>
    </submittedName>
</protein>
<dbReference type="EMBL" id="JBHUMZ010000011">
    <property type="protein sequence ID" value="MFD2637791.1"/>
    <property type="molecule type" value="Genomic_DNA"/>
</dbReference>
<feature type="transmembrane region" description="Helical" evidence="1">
    <location>
        <begin position="72"/>
        <end position="91"/>
    </location>
</feature>
<dbReference type="Pfam" id="PF13789">
    <property type="entry name" value="DUF4181"/>
    <property type="match status" value="1"/>
</dbReference>
<feature type="transmembrane region" description="Helical" evidence="1">
    <location>
        <begin position="49"/>
        <end position="66"/>
    </location>
</feature>
<evidence type="ECO:0000313" key="3">
    <source>
        <dbReference type="Proteomes" id="UP001597452"/>
    </source>
</evidence>
<dbReference type="RefSeq" id="WP_377327307.1">
    <property type="nucleotide sequence ID" value="NZ_JBHUMZ010000011.1"/>
</dbReference>
<evidence type="ECO:0000313" key="2">
    <source>
        <dbReference type="EMBL" id="MFD2637791.1"/>
    </source>
</evidence>
<reference evidence="3" key="1">
    <citation type="journal article" date="2019" name="Int. J. Syst. Evol. Microbiol.">
        <title>The Global Catalogue of Microorganisms (GCM) 10K type strain sequencing project: providing services to taxonomists for standard genome sequencing and annotation.</title>
        <authorList>
            <consortium name="The Broad Institute Genomics Platform"/>
            <consortium name="The Broad Institute Genome Sequencing Center for Infectious Disease"/>
            <person name="Wu L."/>
            <person name="Ma J."/>
        </authorList>
    </citation>
    <scope>NUCLEOTIDE SEQUENCE [LARGE SCALE GENOMIC DNA]</scope>
    <source>
        <strain evidence="3">TISTR 1571</strain>
    </source>
</reference>
<evidence type="ECO:0000256" key="1">
    <source>
        <dbReference type="SAM" id="Phobius"/>
    </source>
</evidence>
<accession>A0ABW5Q7I1</accession>
<name>A0ABW5Q7I1_9BACI</name>
<proteinExistence type="predicted"/>
<feature type="transmembrane region" description="Helical" evidence="1">
    <location>
        <begin position="103"/>
        <end position="129"/>
    </location>
</feature>